<comment type="caution">
    <text evidence="2">The sequence shown here is derived from an EMBL/GenBank/DDBJ whole genome shotgun (WGS) entry which is preliminary data.</text>
</comment>
<dbReference type="EMBL" id="JABKKJ010000024">
    <property type="protein sequence ID" value="NPE25998.1"/>
    <property type="molecule type" value="Genomic_DNA"/>
</dbReference>
<protein>
    <submittedName>
        <fullName evidence="2">Uncharacterized protein</fullName>
    </submittedName>
</protein>
<gene>
    <name evidence="2" type="ORF">HPS54_10845</name>
</gene>
<proteinExistence type="predicted"/>
<dbReference type="Pfam" id="PF19529">
    <property type="entry name" value="DUF6057"/>
    <property type="match status" value="1"/>
</dbReference>
<evidence type="ECO:0000313" key="2">
    <source>
        <dbReference type="EMBL" id="NPE25998.1"/>
    </source>
</evidence>
<feature type="transmembrane region" description="Helical" evidence="1">
    <location>
        <begin position="110"/>
        <end position="129"/>
    </location>
</feature>
<evidence type="ECO:0000256" key="1">
    <source>
        <dbReference type="SAM" id="Phobius"/>
    </source>
</evidence>
<sequence>MARRRVRYSDKDNGSIILRIMCAVVFCVSAFLYLFVYQQDVIALRLSRLFDGDGYYVPLVFSVFGVLACQVLQLVCLHVFRHEKPLCAVTYFPSLALLWLIAEFDVSDAGGWAVLLTLVLMPFVLMFMLGRHGFFMWQVRHVRTLSRRMWINVMFLSAGFILISCCSNYDDVMRFRLKVERMIASGRYDKALGAGYYAADTDASLTMLRIYALSKSNRLGERLFGYSLSGGSGALLPDGKDVKFLLLDDALVYGYVGLDAAEYRGFSALKHRFFKEKGCNGPLADYVLCGYLLDKNLEGFVKSLLACGIKDFSSLPRHYREALVLYCRTRSGHILTYKNEAMDADYADMQALGKKYMLSPKERHSAVKDAYGRTYWYYYYYVN</sequence>
<keyword evidence="1" id="KW-0472">Membrane</keyword>
<feature type="transmembrane region" description="Helical" evidence="1">
    <location>
        <begin position="16"/>
        <end position="36"/>
    </location>
</feature>
<name>A0ABX2B6B8_9BACT</name>
<feature type="transmembrane region" description="Helical" evidence="1">
    <location>
        <begin position="150"/>
        <end position="170"/>
    </location>
</feature>
<keyword evidence="3" id="KW-1185">Reference proteome</keyword>
<feature type="transmembrane region" description="Helical" evidence="1">
    <location>
        <begin position="86"/>
        <end position="104"/>
    </location>
</feature>
<feature type="transmembrane region" description="Helical" evidence="1">
    <location>
        <begin position="56"/>
        <end position="79"/>
    </location>
</feature>
<keyword evidence="1" id="KW-1133">Transmembrane helix</keyword>
<dbReference type="RefSeq" id="WP_172345465.1">
    <property type="nucleotide sequence ID" value="NZ_CATEIB010000041.1"/>
</dbReference>
<evidence type="ECO:0000313" key="3">
    <source>
        <dbReference type="Proteomes" id="UP000820977"/>
    </source>
</evidence>
<accession>A0ABX2B6B8</accession>
<organism evidence="2 3">
    <name type="scientific">Xylanibacter caecicola</name>
    <dbReference type="NCBI Taxonomy" id="2736294"/>
    <lineage>
        <taxon>Bacteria</taxon>
        <taxon>Pseudomonadati</taxon>
        <taxon>Bacteroidota</taxon>
        <taxon>Bacteroidia</taxon>
        <taxon>Bacteroidales</taxon>
        <taxon>Prevotellaceae</taxon>
        <taxon>Xylanibacter</taxon>
    </lineage>
</organism>
<dbReference type="InterPro" id="IPR045692">
    <property type="entry name" value="DUF6057"/>
</dbReference>
<reference evidence="2 3" key="1">
    <citation type="submission" date="2020-05" db="EMBL/GenBank/DDBJ databases">
        <title>Distinct polysaccharide utilization as determinants for interspecies competition between intestinal Prevotella spp.</title>
        <authorList>
            <person name="Galvez E.J.C."/>
            <person name="Iljazovic A."/>
            <person name="Strowig T."/>
        </authorList>
    </citation>
    <scope>NUCLEOTIDE SEQUENCE [LARGE SCALE GENOMIC DNA]</scope>
    <source>
        <strain evidence="2 3">PCHR</strain>
    </source>
</reference>
<keyword evidence="1" id="KW-0812">Transmembrane</keyword>
<dbReference type="Proteomes" id="UP000820977">
    <property type="component" value="Unassembled WGS sequence"/>
</dbReference>